<sequence length="88" mass="9346">MLFAAAGQLDLVERLLSLGADVFIRVALPRVALPSTIVTIGTVYALSSHVIGHKNSEPMVGANAYDLARLYGHAEIASLLKAQMQVLS</sequence>
<dbReference type="OrthoDB" id="6103986at2759"/>
<dbReference type="AlphaFoldDB" id="A0A183TSJ8"/>
<dbReference type="InterPro" id="IPR036770">
    <property type="entry name" value="Ankyrin_rpt-contain_sf"/>
</dbReference>
<reference evidence="3" key="1">
    <citation type="submission" date="2016-06" db="UniProtKB">
        <authorList>
            <consortium name="WormBaseParasite"/>
        </authorList>
    </citation>
    <scope>IDENTIFICATION</scope>
</reference>
<name>A0A183TSJ8_SCHSO</name>
<accession>A0A183TSJ8</accession>
<dbReference type="WBParaSite" id="SSLN_0002017501-mRNA-1">
    <property type="protein sequence ID" value="SSLN_0002017501-mRNA-1"/>
    <property type="gene ID" value="SSLN_0002017501"/>
</dbReference>
<evidence type="ECO:0000313" key="2">
    <source>
        <dbReference type="Proteomes" id="UP000275846"/>
    </source>
</evidence>
<proteinExistence type="predicted"/>
<organism evidence="3">
    <name type="scientific">Schistocephalus solidus</name>
    <name type="common">Tapeworm</name>
    <dbReference type="NCBI Taxonomy" id="70667"/>
    <lineage>
        <taxon>Eukaryota</taxon>
        <taxon>Metazoa</taxon>
        <taxon>Spiralia</taxon>
        <taxon>Lophotrochozoa</taxon>
        <taxon>Platyhelminthes</taxon>
        <taxon>Cestoda</taxon>
        <taxon>Eucestoda</taxon>
        <taxon>Diphyllobothriidea</taxon>
        <taxon>Diphyllobothriidae</taxon>
        <taxon>Schistocephalus</taxon>
    </lineage>
</organism>
<protein>
    <submittedName>
        <fullName evidence="3">ANK_REP_REGION domain-containing protein</fullName>
    </submittedName>
</protein>
<dbReference type="Proteomes" id="UP000275846">
    <property type="component" value="Unassembled WGS sequence"/>
</dbReference>
<gene>
    <name evidence="1" type="ORF">SSLN_LOCUS19446</name>
</gene>
<reference evidence="1 2" key="2">
    <citation type="submission" date="2018-11" db="EMBL/GenBank/DDBJ databases">
        <authorList>
            <consortium name="Pathogen Informatics"/>
        </authorList>
    </citation>
    <scope>NUCLEOTIDE SEQUENCE [LARGE SCALE GENOMIC DNA]</scope>
    <source>
        <strain evidence="1 2">NST_G2</strain>
    </source>
</reference>
<evidence type="ECO:0000313" key="3">
    <source>
        <dbReference type="WBParaSite" id="SSLN_0002017501-mRNA-1"/>
    </source>
</evidence>
<dbReference type="EMBL" id="UYSU01047529">
    <property type="protein sequence ID" value="VDM05832.1"/>
    <property type="molecule type" value="Genomic_DNA"/>
</dbReference>
<dbReference type="Gene3D" id="1.25.40.20">
    <property type="entry name" value="Ankyrin repeat-containing domain"/>
    <property type="match status" value="1"/>
</dbReference>
<dbReference type="SUPFAM" id="SSF48403">
    <property type="entry name" value="Ankyrin repeat"/>
    <property type="match status" value="1"/>
</dbReference>
<evidence type="ECO:0000313" key="1">
    <source>
        <dbReference type="EMBL" id="VDM05832.1"/>
    </source>
</evidence>
<keyword evidence="2" id="KW-1185">Reference proteome</keyword>